<feature type="compositionally biased region" description="Basic and acidic residues" evidence="1">
    <location>
        <begin position="38"/>
        <end position="50"/>
    </location>
</feature>
<name>A0ABU2H9V1_9ACTN</name>
<dbReference type="Proteomes" id="UP001250214">
    <property type="component" value="Unassembled WGS sequence"/>
</dbReference>
<reference evidence="3" key="1">
    <citation type="submission" date="2023-07" db="EMBL/GenBank/DDBJ databases">
        <title>Novel species in the genus Lipingzhangella isolated from Sambhar Salt Lake.</title>
        <authorList>
            <person name="Jiya N."/>
            <person name="Kajale S."/>
            <person name="Sharma A."/>
        </authorList>
    </citation>
    <scope>NUCLEOTIDE SEQUENCE [LARGE SCALE GENOMIC DNA]</scope>
    <source>
        <strain evidence="3">LS1_29</strain>
    </source>
</reference>
<evidence type="ECO:0000313" key="2">
    <source>
        <dbReference type="EMBL" id="MDS1272093.1"/>
    </source>
</evidence>
<accession>A0ABU2H9V1</accession>
<organism evidence="2 3">
    <name type="scientific">Lipingzhangella rawalii</name>
    <dbReference type="NCBI Taxonomy" id="2055835"/>
    <lineage>
        <taxon>Bacteria</taxon>
        <taxon>Bacillati</taxon>
        <taxon>Actinomycetota</taxon>
        <taxon>Actinomycetes</taxon>
        <taxon>Streptosporangiales</taxon>
        <taxon>Nocardiopsidaceae</taxon>
        <taxon>Lipingzhangella</taxon>
    </lineage>
</organism>
<gene>
    <name evidence="2" type="ORF">RIF23_17525</name>
</gene>
<evidence type="ECO:0000313" key="3">
    <source>
        <dbReference type="Proteomes" id="UP001250214"/>
    </source>
</evidence>
<sequence>MSDPVTVAIATAVAGKVAESLSDTAKSALKRLREAVMRRVTDSDERDTAPREALAAAQIDPEDPQAVQRLAAALSASDDPEVRRLVAELRPHFEPGQESVTNTVQGDVSGNVVMAKDIHGNISL</sequence>
<proteinExistence type="predicted"/>
<feature type="region of interest" description="Disordered" evidence="1">
    <location>
        <begin position="38"/>
        <end position="61"/>
    </location>
</feature>
<evidence type="ECO:0000256" key="1">
    <source>
        <dbReference type="SAM" id="MobiDB-lite"/>
    </source>
</evidence>
<comment type="caution">
    <text evidence="2">The sequence shown here is derived from an EMBL/GenBank/DDBJ whole genome shotgun (WGS) entry which is preliminary data.</text>
</comment>
<protein>
    <submittedName>
        <fullName evidence="2">Uncharacterized protein</fullName>
    </submittedName>
</protein>
<dbReference type="RefSeq" id="WP_310913666.1">
    <property type="nucleotide sequence ID" value="NZ_JAVLVT010000010.1"/>
</dbReference>
<dbReference type="EMBL" id="JAVLVT010000010">
    <property type="protein sequence ID" value="MDS1272093.1"/>
    <property type="molecule type" value="Genomic_DNA"/>
</dbReference>
<keyword evidence="3" id="KW-1185">Reference proteome</keyword>